<dbReference type="InterPro" id="IPR011333">
    <property type="entry name" value="SKP1/BTB/POZ_sf"/>
</dbReference>
<dbReference type="SUPFAM" id="SSF54695">
    <property type="entry name" value="POZ domain"/>
    <property type="match status" value="1"/>
</dbReference>
<evidence type="ECO:0000259" key="2">
    <source>
        <dbReference type="PROSITE" id="PS50097"/>
    </source>
</evidence>
<evidence type="ECO:0000256" key="1">
    <source>
        <dbReference type="SAM" id="SignalP"/>
    </source>
</evidence>
<dbReference type="Ensembl" id="ENSAMXT00000032546.1">
    <property type="protein sequence ID" value="ENSAMXP00000038588.1"/>
    <property type="gene ID" value="ENSAMXG00000039159.1"/>
</dbReference>
<dbReference type="PANTHER" id="PTHR24410">
    <property type="entry name" value="HL07962P-RELATED"/>
    <property type="match status" value="1"/>
</dbReference>
<dbReference type="Gene3D" id="1.25.40.420">
    <property type="match status" value="1"/>
</dbReference>
<dbReference type="AlphaFoldDB" id="A0A3B1J8P0"/>
<feature type="signal peptide" evidence="1">
    <location>
        <begin position="1"/>
        <end position="25"/>
    </location>
</feature>
<sequence length="486" mass="53971">MTCVWYLPLLPLLLSAGLQIRPLSGGLVKVEEELESSAVISHSLGLMGRLEKLLLQGNSSDVSLRVETVDGDEVKLFQAHSLVLSLQSPALGRILQNRNSSTLVLQESSDCVAVFEKFIRYLYCGELSVNLDQATALHKLAAKYGVANLQQGLAEYMSQNLAGASASGHVVGWYEYAAAAGDAGLRDTYLQFLSWNLSAVLQSARWPAIGAELLMALLRRSDLVLQSELELFQGLEVWLIRNDPDSLTAENALRAVRYAMIPPRELFQLQRNSPVLRRYHESVRDLLYLSFQFHSASPVQLAKFFDVNCSLFVPRNYLAASWGTAWAVNNPARDDRSISFQSQLGPSGHDEGKRVTWNALFSPRWLPLSLRPMYNEPGAMHQSQTAQPTLGAARPRIIITPTTSSAEFAGVNFQKTVVVSTRQQGQLVVRHVYNFHQSTEETGDFLSGVDLQQRTSEYLADGSLHMHVIIKPLYQTLIAVKKTDVL</sequence>
<keyword evidence="1" id="KW-0732">Signal</keyword>
<dbReference type="CDD" id="cd18493">
    <property type="entry name" value="BACK_BTBD17"/>
    <property type="match status" value="1"/>
</dbReference>
<dbReference type="Gene3D" id="3.30.710.10">
    <property type="entry name" value="Potassium Channel Kv1.1, Chain A"/>
    <property type="match status" value="1"/>
</dbReference>
<dbReference type="PROSITE" id="PS50097">
    <property type="entry name" value="BTB"/>
    <property type="match status" value="1"/>
</dbReference>
<dbReference type="STRING" id="7994.ENSAMXP00000038588"/>
<feature type="chain" id="PRO_5017285202" evidence="1">
    <location>
        <begin position="26"/>
        <end position="486"/>
    </location>
</feature>
<dbReference type="InterPro" id="IPR051481">
    <property type="entry name" value="BTB-POZ/Galectin-3-binding"/>
</dbReference>
<dbReference type="PANTHER" id="PTHR24410:SF31">
    <property type="entry name" value="BTB (POZ) DOMAIN-CONTAINING 17A"/>
    <property type="match status" value="1"/>
</dbReference>
<dbReference type="InParanoid" id="A0A3B1J8P0"/>
<evidence type="ECO:0000313" key="3">
    <source>
        <dbReference type="Ensembl" id="ENSAMXP00000038588.1"/>
    </source>
</evidence>
<reference evidence="3" key="3">
    <citation type="submission" date="2025-08" db="UniProtKB">
        <authorList>
            <consortium name="Ensembl"/>
        </authorList>
    </citation>
    <scope>IDENTIFICATION</scope>
</reference>
<dbReference type="FunCoup" id="A0A3B1J8P0">
    <property type="interactions" value="598"/>
</dbReference>
<dbReference type="Pfam" id="PF07707">
    <property type="entry name" value="BACK"/>
    <property type="match status" value="1"/>
</dbReference>
<proteinExistence type="predicted"/>
<protein>
    <submittedName>
        <fullName evidence="3">BTB domain containing 17</fullName>
    </submittedName>
</protein>
<accession>A0A3B1J8P0</accession>
<feature type="domain" description="BTB" evidence="2">
    <location>
        <begin position="60"/>
        <end position="131"/>
    </location>
</feature>
<dbReference type="GeneTree" id="ENSGT00950000182983"/>
<dbReference type="InterPro" id="IPR011705">
    <property type="entry name" value="BACK"/>
</dbReference>
<dbReference type="InterPro" id="IPR000210">
    <property type="entry name" value="BTB/POZ_dom"/>
</dbReference>
<reference evidence="4" key="1">
    <citation type="submission" date="2013-03" db="EMBL/GenBank/DDBJ databases">
        <authorList>
            <person name="Jeffery W."/>
            <person name="Warren W."/>
            <person name="Wilson R.K."/>
        </authorList>
    </citation>
    <scope>NUCLEOTIDE SEQUENCE</scope>
    <source>
        <strain evidence="4">female</strain>
    </source>
</reference>
<name>A0A3B1J8P0_ASTMX</name>
<keyword evidence="4" id="KW-1185">Reference proteome</keyword>
<reference evidence="4" key="2">
    <citation type="journal article" date="2014" name="Nat. Commun.">
        <title>The cavefish genome reveals candidate genes for eye loss.</title>
        <authorList>
            <person name="McGaugh S.E."/>
            <person name="Gross J.B."/>
            <person name="Aken B."/>
            <person name="Blin M."/>
            <person name="Borowsky R."/>
            <person name="Chalopin D."/>
            <person name="Hinaux H."/>
            <person name="Jeffery W.R."/>
            <person name="Keene A."/>
            <person name="Ma L."/>
            <person name="Minx P."/>
            <person name="Murphy D."/>
            <person name="O'Quin K.E."/>
            <person name="Retaux S."/>
            <person name="Rohner N."/>
            <person name="Searle S.M."/>
            <person name="Stahl B.A."/>
            <person name="Tabin C."/>
            <person name="Volff J.N."/>
            <person name="Yoshizawa M."/>
            <person name="Warren W.C."/>
        </authorList>
    </citation>
    <scope>NUCLEOTIDE SEQUENCE [LARGE SCALE GENOMIC DNA]</scope>
    <source>
        <strain evidence="4">female</strain>
    </source>
</reference>
<dbReference type="InterPro" id="IPR056184">
    <property type="entry name" value="TRAF_BTBD17"/>
</dbReference>
<dbReference type="SMART" id="SM00875">
    <property type="entry name" value="BACK"/>
    <property type="match status" value="1"/>
</dbReference>
<evidence type="ECO:0000313" key="4">
    <source>
        <dbReference type="Proteomes" id="UP000018467"/>
    </source>
</evidence>
<reference evidence="3" key="4">
    <citation type="submission" date="2025-09" db="UniProtKB">
        <authorList>
            <consortium name="Ensembl"/>
        </authorList>
    </citation>
    <scope>IDENTIFICATION</scope>
</reference>
<dbReference type="SMART" id="SM00225">
    <property type="entry name" value="BTB"/>
    <property type="match status" value="1"/>
</dbReference>
<dbReference type="Pfam" id="PF23651">
    <property type="entry name" value="TRAF_BTBD17"/>
    <property type="match status" value="1"/>
</dbReference>
<dbReference type="Proteomes" id="UP000018467">
    <property type="component" value="Unassembled WGS sequence"/>
</dbReference>
<organism evidence="3 4">
    <name type="scientific">Astyanax mexicanus</name>
    <name type="common">Blind cave fish</name>
    <name type="synonym">Astyanax fasciatus mexicanus</name>
    <dbReference type="NCBI Taxonomy" id="7994"/>
    <lineage>
        <taxon>Eukaryota</taxon>
        <taxon>Metazoa</taxon>
        <taxon>Chordata</taxon>
        <taxon>Craniata</taxon>
        <taxon>Vertebrata</taxon>
        <taxon>Euteleostomi</taxon>
        <taxon>Actinopterygii</taxon>
        <taxon>Neopterygii</taxon>
        <taxon>Teleostei</taxon>
        <taxon>Ostariophysi</taxon>
        <taxon>Characiformes</taxon>
        <taxon>Characoidei</taxon>
        <taxon>Acestrorhamphidae</taxon>
        <taxon>Acestrorhamphinae</taxon>
        <taxon>Astyanax</taxon>
    </lineage>
</organism>
<dbReference type="Pfam" id="PF00651">
    <property type="entry name" value="BTB"/>
    <property type="match status" value="1"/>
</dbReference>